<keyword evidence="4" id="KW-1185">Reference proteome</keyword>
<dbReference type="Proteomes" id="UP000815677">
    <property type="component" value="Unassembled WGS sequence"/>
</dbReference>
<evidence type="ECO:0008006" key="5">
    <source>
        <dbReference type="Google" id="ProtNLM"/>
    </source>
</evidence>
<feature type="compositionally biased region" description="Basic residues" evidence="1">
    <location>
        <begin position="1"/>
        <end position="22"/>
    </location>
</feature>
<sequence length="547" mass="55641">MPKSHRNRLGPQHLRRQARRRTYASGLDDSEPLGRGLVGTVAGLPVVTEVATALKGGGGATTTATRTSTSSTTPTTTSPTATTKAGSQTEQETEGASPTTGSESSSGPGNDSDTSIANTDSPSRTSSKDKPTASTAIDFVSAPPTGTGTTSTASASPTAFVVLGSSTVPVIGSGAASATSTNPVGLAPSSTSSNGTTLSDSQNTSKSTNSGGFAALGIILAFTVCAFVVLYARRRAKHAGQPTWWAATLRQNRSLSEKSTATGSSDLRVSGTDEATMDTKSIRSSFGTSFDHSIIWLVDDRTAGASAKPEIPPMAQIRDGPTGRLSLRVSEPGPSAGNAYTTPGPLSPISVDSTFSLVSTIAFAGASSSPIPTCPPLVDVGTDAHGGYYADAGASRRTSAASSLYSTTSFEANTAAPGAGGNAENPNPFSDTFASSTDTSTLKTQTQTQTSTLYRPFDATRPDELSPRAGNQVRVVEVYDDGWAMVEKLPPAVAGVGFDKNQEQGLIPVDCLRADEGVQVYLEGSGNRVSGGGGGGGDGSTRTRTIV</sequence>
<keyword evidence="2" id="KW-1133">Transmembrane helix</keyword>
<feature type="region of interest" description="Disordered" evidence="1">
    <location>
        <begin position="53"/>
        <end position="154"/>
    </location>
</feature>
<evidence type="ECO:0000256" key="2">
    <source>
        <dbReference type="SAM" id="Phobius"/>
    </source>
</evidence>
<feature type="region of interest" description="Disordered" evidence="1">
    <location>
        <begin position="176"/>
        <end position="206"/>
    </location>
</feature>
<dbReference type="EMBL" id="DF845226">
    <property type="protein sequence ID" value="GAT49024.1"/>
    <property type="molecule type" value="Genomic_DNA"/>
</dbReference>
<dbReference type="SUPFAM" id="SSF50044">
    <property type="entry name" value="SH3-domain"/>
    <property type="match status" value="1"/>
</dbReference>
<name>A0ABQ0LD12_MYCCL</name>
<dbReference type="Gene3D" id="2.30.30.40">
    <property type="entry name" value="SH3 Domains"/>
    <property type="match status" value="1"/>
</dbReference>
<proteinExistence type="predicted"/>
<feature type="compositionally biased region" description="Low complexity" evidence="1">
    <location>
        <begin position="94"/>
        <end position="109"/>
    </location>
</feature>
<accession>A0ABQ0LD12</accession>
<organism evidence="3 4">
    <name type="scientific">Mycena chlorophos</name>
    <name type="common">Agaric fungus</name>
    <name type="synonym">Agaricus chlorophos</name>
    <dbReference type="NCBI Taxonomy" id="658473"/>
    <lineage>
        <taxon>Eukaryota</taxon>
        <taxon>Fungi</taxon>
        <taxon>Dikarya</taxon>
        <taxon>Basidiomycota</taxon>
        <taxon>Agaricomycotina</taxon>
        <taxon>Agaricomycetes</taxon>
        <taxon>Agaricomycetidae</taxon>
        <taxon>Agaricales</taxon>
        <taxon>Marasmiineae</taxon>
        <taxon>Mycenaceae</taxon>
        <taxon>Mycena</taxon>
    </lineage>
</organism>
<feature type="compositionally biased region" description="Gly residues" evidence="1">
    <location>
        <begin position="529"/>
        <end position="539"/>
    </location>
</feature>
<protein>
    <recommendedName>
        <fullName evidence="5">SH3 domain-containing protein</fullName>
    </recommendedName>
</protein>
<gene>
    <name evidence="3" type="ORF">MCHLO_06387</name>
</gene>
<keyword evidence="2" id="KW-0812">Transmembrane</keyword>
<feature type="compositionally biased region" description="Low complexity" evidence="1">
    <location>
        <begin position="141"/>
        <end position="154"/>
    </location>
</feature>
<feature type="compositionally biased region" description="Low complexity" evidence="1">
    <location>
        <begin position="61"/>
        <end position="87"/>
    </location>
</feature>
<evidence type="ECO:0000313" key="3">
    <source>
        <dbReference type="EMBL" id="GAT49024.1"/>
    </source>
</evidence>
<evidence type="ECO:0000313" key="4">
    <source>
        <dbReference type="Proteomes" id="UP000815677"/>
    </source>
</evidence>
<feature type="compositionally biased region" description="Low complexity" evidence="1">
    <location>
        <begin position="415"/>
        <end position="452"/>
    </location>
</feature>
<feature type="region of interest" description="Disordered" evidence="1">
    <location>
        <begin position="415"/>
        <end position="466"/>
    </location>
</feature>
<feature type="region of interest" description="Disordered" evidence="1">
    <location>
        <begin position="1"/>
        <end position="37"/>
    </location>
</feature>
<feature type="compositionally biased region" description="Polar residues" evidence="1">
    <location>
        <begin position="111"/>
        <end position="125"/>
    </location>
</feature>
<reference evidence="3" key="1">
    <citation type="submission" date="2014-09" db="EMBL/GenBank/DDBJ databases">
        <title>Genome sequence of the luminous mushroom Mycena chlorophos for searching fungal bioluminescence genes.</title>
        <authorList>
            <person name="Tanaka Y."/>
            <person name="Kasuga D."/>
            <person name="Oba Y."/>
            <person name="Hase S."/>
            <person name="Sato K."/>
            <person name="Oba Y."/>
            <person name="Sakakibara Y."/>
        </authorList>
    </citation>
    <scope>NUCLEOTIDE SEQUENCE</scope>
</reference>
<evidence type="ECO:0000256" key="1">
    <source>
        <dbReference type="SAM" id="MobiDB-lite"/>
    </source>
</evidence>
<keyword evidence="2" id="KW-0472">Membrane</keyword>
<dbReference type="InterPro" id="IPR036028">
    <property type="entry name" value="SH3-like_dom_sf"/>
</dbReference>
<feature type="region of interest" description="Disordered" evidence="1">
    <location>
        <begin position="525"/>
        <end position="547"/>
    </location>
</feature>
<feature type="transmembrane region" description="Helical" evidence="2">
    <location>
        <begin position="211"/>
        <end position="232"/>
    </location>
</feature>